<feature type="chain" id="PRO_5016687216" description="Imelysin-like domain-containing protein" evidence="3">
    <location>
        <begin position="25"/>
        <end position="346"/>
    </location>
</feature>
<feature type="signal peptide" evidence="3">
    <location>
        <begin position="1"/>
        <end position="24"/>
    </location>
</feature>
<proteinExistence type="predicted"/>
<keyword evidence="2 3" id="KW-0732">Signal</keyword>
<comment type="caution">
    <text evidence="5">The sequence shown here is derived from an EMBL/GenBank/DDBJ whole genome shotgun (WGS) entry which is preliminary data.</text>
</comment>
<evidence type="ECO:0000313" key="6">
    <source>
        <dbReference type="Proteomes" id="UP000261931"/>
    </source>
</evidence>
<dbReference type="GO" id="GO:0030313">
    <property type="term" value="C:cell envelope"/>
    <property type="evidence" value="ECO:0007669"/>
    <property type="project" value="UniProtKB-SubCell"/>
</dbReference>
<keyword evidence="6" id="KW-1185">Reference proteome</keyword>
<evidence type="ECO:0000259" key="4">
    <source>
        <dbReference type="Pfam" id="PF09375"/>
    </source>
</evidence>
<dbReference type="InterPro" id="IPR018976">
    <property type="entry name" value="Imelysin-like"/>
</dbReference>
<evidence type="ECO:0000256" key="2">
    <source>
        <dbReference type="ARBA" id="ARBA00022729"/>
    </source>
</evidence>
<dbReference type="Proteomes" id="UP000261931">
    <property type="component" value="Unassembled WGS sequence"/>
</dbReference>
<organism evidence="5 6">
    <name type="scientific">Hydrogenophaga borbori</name>
    <dbReference type="NCBI Taxonomy" id="2294117"/>
    <lineage>
        <taxon>Bacteria</taxon>
        <taxon>Pseudomonadati</taxon>
        <taxon>Pseudomonadota</taxon>
        <taxon>Betaproteobacteria</taxon>
        <taxon>Burkholderiales</taxon>
        <taxon>Comamonadaceae</taxon>
        <taxon>Hydrogenophaga</taxon>
    </lineage>
</organism>
<protein>
    <recommendedName>
        <fullName evidence="4">Imelysin-like domain-containing protein</fullName>
    </recommendedName>
</protein>
<comment type="subcellular location">
    <subcellularLocation>
        <location evidence="1">Cell envelope</location>
    </subcellularLocation>
</comment>
<reference evidence="5 6" key="1">
    <citation type="submission" date="2018-08" db="EMBL/GenBank/DDBJ databases">
        <title>Hydrogenophaga sp. LA-38 isolated from sludge.</title>
        <authorList>
            <person name="Im W.-T."/>
        </authorList>
    </citation>
    <scope>NUCLEOTIDE SEQUENCE [LARGE SCALE GENOMIC DNA]</scope>
    <source>
        <strain evidence="5 6">LA-38</strain>
    </source>
</reference>
<gene>
    <name evidence="5" type="ORF">DY262_14075</name>
</gene>
<name>A0A372EHH5_9BURK</name>
<sequence length="346" mass="36796">MRTRFRWRVGAALTLLLCAPGALWAQAAAPYYYPPDAVAALYRDHTAPLARAFAEQAPTLVQALQGHCAGPAALAPARAAWTQTVLAWERLAAVAVGPLIERRSLREIDFQPLRPELLKRSLAREPKSLDDMERVGTPAKGLPAIEYLLWSAPAAPRSGACAYAVLAAQAVQREAEALRAAFDALAAAPPEEEAAVTAFVEFINQWLGGLERLRWTGMEKPLREAETRGAAPAFARLPSGQTGAAWAAGWAELRALARQPDSGAPAIGAGRVSIESYLRGRGHIALADRWRATVDEADRAMQGVQPGAPAGVDAAARALKKLTTLMQSEVAGSLEVNLGFSSADGD</sequence>
<dbReference type="EMBL" id="QVLS01000008">
    <property type="protein sequence ID" value="RFP77875.1"/>
    <property type="molecule type" value="Genomic_DNA"/>
</dbReference>
<evidence type="ECO:0000256" key="3">
    <source>
        <dbReference type="SAM" id="SignalP"/>
    </source>
</evidence>
<accession>A0A372EHH5</accession>
<dbReference type="RefSeq" id="WP_116959682.1">
    <property type="nucleotide sequence ID" value="NZ_QVLS01000008.1"/>
</dbReference>
<dbReference type="InterPro" id="IPR034984">
    <property type="entry name" value="Imelysin-like_IPPA"/>
</dbReference>
<evidence type="ECO:0000256" key="1">
    <source>
        <dbReference type="ARBA" id="ARBA00004196"/>
    </source>
</evidence>
<dbReference type="Gene3D" id="1.20.1420.20">
    <property type="entry name" value="M75 peptidase, HXXE motif"/>
    <property type="match status" value="1"/>
</dbReference>
<dbReference type="CDD" id="cd14659">
    <property type="entry name" value="Imelysin-like_IPPA"/>
    <property type="match status" value="1"/>
</dbReference>
<feature type="domain" description="Imelysin-like" evidence="4">
    <location>
        <begin position="51"/>
        <end position="312"/>
    </location>
</feature>
<dbReference type="Pfam" id="PF09375">
    <property type="entry name" value="Peptidase_M75"/>
    <property type="match status" value="1"/>
</dbReference>
<dbReference type="InterPro" id="IPR038352">
    <property type="entry name" value="Imelysin_sf"/>
</dbReference>
<evidence type="ECO:0000313" key="5">
    <source>
        <dbReference type="EMBL" id="RFP77875.1"/>
    </source>
</evidence>
<dbReference type="AlphaFoldDB" id="A0A372EHH5"/>